<evidence type="ECO:0000259" key="2">
    <source>
        <dbReference type="Pfam" id="PF06863"/>
    </source>
</evidence>
<protein>
    <submittedName>
        <fullName evidence="3">Uncharacterized conserved protein</fullName>
    </submittedName>
</protein>
<name>A0A1G7G4B8_9BACT</name>
<feature type="domain" description="DUF1214" evidence="1">
    <location>
        <begin position="357"/>
        <end position="463"/>
    </location>
</feature>
<dbReference type="Gene3D" id="2.60.120.600">
    <property type="entry name" value="Domain of unknown function DUF1214, C-terminal domain"/>
    <property type="match status" value="1"/>
</dbReference>
<evidence type="ECO:0000313" key="4">
    <source>
        <dbReference type="Proteomes" id="UP000182427"/>
    </source>
</evidence>
<dbReference type="AlphaFoldDB" id="A0A1G7G4B8"/>
<dbReference type="PANTHER" id="PTHR36509:SF3">
    <property type="entry name" value="SIGNAL PEPTIDE PROTEIN"/>
    <property type="match status" value="1"/>
</dbReference>
<sequence>MTKRIFSAAAALMLLLTGCDQKKQQTVVDTSRQSPQNSVNDSLLHARAVQAVIWGMPAVNYDLMLQEMLSKTSSKQNEIVYWSRPVDWKNQTLTPNPDALYFMVFFNTKDVGPIVIEVPPADNGVFAANIDTVWQMPLEDAGLIGADKGKGGKYLILPPGFKGKTPTGYFAVQSDTSGGYALLRSNLASHSDADIAKALAYGKRLKVYPLSQAAQPPETKYTDANGVSYDSTIPYDLRFFQSLDRIIQAEPWLTRDKAMIDQLKSIGIEKGKPFNPDTKNTEIFKSAAIDARDYIDGLYQAGFPPFFPGSRWAVPAMPELVKEGSSGYADPDTYPVDARALTYSIGYVGIKRLGTAQFYLIESKDKNGNAFDGNATYRLRVPANAPTSQYWSATVYDRVTHALVKNLDRASRASNDASLQKNSDGAVDIYFGPKAPAGKDSNWVPTDPNRQFEVLYRIYGPTKALFDKTWTLPDIERLQ</sequence>
<accession>A0A1G7G4B8</accession>
<proteinExistence type="predicted"/>
<dbReference type="Pfam" id="PF06863">
    <property type="entry name" value="DUF1254"/>
    <property type="match status" value="1"/>
</dbReference>
<dbReference type="PROSITE" id="PS51257">
    <property type="entry name" value="PROKAR_LIPOPROTEIN"/>
    <property type="match status" value="1"/>
</dbReference>
<dbReference type="SUPFAM" id="SSF160935">
    <property type="entry name" value="VPA0735-like"/>
    <property type="match status" value="1"/>
</dbReference>
<evidence type="ECO:0000259" key="1">
    <source>
        <dbReference type="Pfam" id="PF06742"/>
    </source>
</evidence>
<dbReference type="RefSeq" id="WP_231966701.1">
    <property type="nucleotide sequence ID" value="NZ_LT629690.1"/>
</dbReference>
<dbReference type="Proteomes" id="UP000182427">
    <property type="component" value="Chromosome I"/>
</dbReference>
<dbReference type="InterPro" id="IPR010621">
    <property type="entry name" value="DUF1214"/>
</dbReference>
<dbReference type="InterPro" id="IPR037050">
    <property type="entry name" value="DUF1254_sf"/>
</dbReference>
<dbReference type="EMBL" id="LT629690">
    <property type="protein sequence ID" value="SDE83016.1"/>
    <property type="molecule type" value="Genomic_DNA"/>
</dbReference>
<evidence type="ECO:0000313" key="3">
    <source>
        <dbReference type="EMBL" id="SDE83016.1"/>
    </source>
</evidence>
<dbReference type="Gene3D" id="2.60.40.1610">
    <property type="entry name" value="Domain of unknown function DUF1254"/>
    <property type="match status" value="1"/>
</dbReference>
<feature type="domain" description="DUF1254" evidence="2">
    <location>
        <begin position="77"/>
        <end position="209"/>
    </location>
</feature>
<dbReference type="InterPro" id="IPR037049">
    <property type="entry name" value="DUF1214_C_sf"/>
</dbReference>
<reference evidence="3 4" key="1">
    <citation type="submission" date="2016-10" db="EMBL/GenBank/DDBJ databases">
        <authorList>
            <person name="de Groot N.N."/>
        </authorList>
    </citation>
    <scope>NUCLEOTIDE SEQUENCE [LARGE SCALE GENOMIC DNA]</scope>
    <source>
        <strain evidence="3 4">GAS232</strain>
    </source>
</reference>
<organism evidence="3 4">
    <name type="scientific">Terriglobus roseus</name>
    <dbReference type="NCBI Taxonomy" id="392734"/>
    <lineage>
        <taxon>Bacteria</taxon>
        <taxon>Pseudomonadati</taxon>
        <taxon>Acidobacteriota</taxon>
        <taxon>Terriglobia</taxon>
        <taxon>Terriglobales</taxon>
        <taxon>Acidobacteriaceae</taxon>
        <taxon>Terriglobus</taxon>
    </lineage>
</organism>
<dbReference type="Pfam" id="PF06742">
    <property type="entry name" value="DUF1214"/>
    <property type="match status" value="1"/>
</dbReference>
<keyword evidence="4" id="KW-1185">Reference proteome</keyword>
<gene>
    <name evidence="3" type="ORF">SAMN05444167_0548</name>
</gene>
<dbReference type="Gene3D" id="1.10.3360.10">
    <property type="entry name" value="VPA0735-like domain"/>
    <property type="match status" value="1"/>
</dbReference>
<dbReference type="InterPro" id="IPR010679">
    <property type="entry name" value="DUF1254"/>
</dbReference>
<dbReference type="PANTHER" id="PTHR36509">
    <property type="entry name" value="BLL3101 PROTEIN"/>
    <property type="match status" value="1"/>
</dbReference>